<comment type="caution">
    <text evidence="1">The sequence shown here is derived from an EMBL/GenBank/DDBJ whole genome shotgun (WGS) entry which is preliminary data.</text>
</comment>
<name>A0ACB0ZAM5_MELEN</name>
<protein>
    <submittedName>
        <fullName evidence="1">Uncharacterized protein</fullName>
    </submittedName>
</protein>
<keyword evidence="2" id="KW-1185">Reference proteome</keyword>
<reference evidence="1" key="1">
    <citation type="submission" date="2023-11" db="EMBL/GenBank/DDBJ databases">
        <authorList>
            <person name="Poullet M."/>
        </authorList>
    </citation>
    <scope>NUCLEOTIDE SEQUENCE</scope>
    <source>
        <strain evidence="1">E1834</strain>
    </source>
</reference>
<proteinExistence type="predicted"/>
<dbReference type="Proteomes" id="UP001497535">
    <property type="component" value="Unassembled WGS sequence"/>
</dbReference>
<gene>
    <name evidence="1" type="ORF">MENTE1834_LOCUS22924</name>
</gene>
<organism evidence="1 2">
    <name type="scientific">Meloidogyne enterolobii</name>
    <name type="common">Root-knot nematode worm</name>
    <name type="synonym">Meloidogyne mayaguensis</name>
    <dbReference type="NCBI Taxonomy" id="390850"/>
    <lineage>
        <taxon>Eukaryota</taxon>
        <taxon>Metazoa</taxon>
        <taxon>Ecdysozoa</taxon>
        <taxon>Nematoda</taxon>
        <taxon>Chromadorea</taxon>
        <taxon>Rhabditida</taxon>
        <taxon>Tylenchina</taxon>
        <taxon>Tylenchomorpha</taxon>
        <taxon>Tylenchoidea</taxon>
        <taxon>Meloidogynidae</taxon>
        <taxon>Meloidogyninae</taxon>
        <taxon>Meloidogyne</taxon>
    </lineage>
</organism>
<evidence type="ECO:0000313" key="1">
    <source>
        <dbReference type="EMBL" id="CAK5076077.1"/>
    </source>
</evidence>
<accession>A0ACB0ZAM5</accession>
<sequence>MTPTSTLAVSISHGPNSVFFSIRFSTFFSSSSLSTGLLLCTNASYLSFRDLIHMSVFLSHSLFRLHSILHYYIFYTCQMHSFPLSIFWVFKD</sequence>
<evidence type="ECO:0000313" key="2">
    <source>
        <dbReference type="Proteomes" id="UP001497535"/>
    </source>
</evidence>
<dbReference type="EMBL" id="CAVMJV010000029">
    <property type="protein sequence ID" value="CAK5076077.1"/>
    <property type="molecule type" value="Genomic_DNA"/>
</dbReference>